<protein>
    <submittedName>
        <fullName evidence="1">Uncharacterized protein</fullName>
    </submittedName>
</protein>
<accession>A0A6B0YT88</accession>
<sequence length="97" mass="10629">MATVELIWQKASTTGGDEIHRCEVKARNGKDALCMEVHGGKLTGGIHIVTAYFWLEDSQRPIPLHPFQTSDSLDDAKTALTAWYFENAPTLLATLAG</sequence>
<organism evidence="1">
    <name type="scientific">Caldilineaceae bacterium SB0664_bin_27</name>
    <dbReference type="NCBI Taxonomy" id="2605260"/>
    <lineage>
        <taxon>Bacteria</taxon>
        <taxon>Bacillati</taxon>
        <taxon>Chloroflexota</taxon>
        <taxon>Caldilineae</taxon>
        <taxon>Caldilineales</taxon>
        <taxon>Caldilineaceae</taxon>
    </lineage>
</organism>
<gene>
    <name evidence="1" type="ORF">F4Y42_07805</name>
</gene>
<reference evidence="1" key="1">
    <citation type="submission" date="2019-09" db="EMBL/GenBank/DDBJ databases">
        <title>Characterisation of the sponge microbiome using genome-centric metagenomics.</title>
        <authorList>
            <person name="Engelberts J.P."/>
            <person name="Robbins S.J."/>
            <person name="De Goeij J.M."/>
            <person name="Aranda M."/>
            <person name="Bell S.C."/>
            <person name="Webster N.S."/>
        </authorList>
    </citation>
    <scope>NUCLEOTIDE SEQUENCE</scope>
    <source>
        <strain evidence="1">SB0664_bin_27</strain>
    </source>
</reference>
<comment type="caution">
    <text evidence="1">The sequence shown here is derived from an EMBL/GenBank/DDBJ whole genome shotgun (WGS) entry which is preliminary data.</text>
</comment>
<evidence type="ECO:0000313" key="1">
    <source>
        <dbReference type="EMBL" id="MXY93335.1"/>
    </source>
</evidence>
<proteinExistence type="predicted"/>
<name>A0A6B0YT88_9CHLR</name>
<dbReference type="AlphaFoldDB" id="A0A6B0YT88"/>
<dbReference type="EMBL" id="VXRG01000066">
    <property type="protein sequence ID" value="MXY93335.1"/>
    <property type="molecule type" value="Genomic_DNA"/>
</dbReference>